<dbReference type="Proteomes" id="UP000770717">
    <property type="component" value="Unassembled WGS sequence"/>
</dbReference>
<reference evidence="2" key="1">
    <citation type="thesis" date="2020" institute="ProQuest LLC" country="789 East Eisenhower Parkway, Ann Arbor, MI, USA">
        <title>Comparative Genomics and Chromosome Evolution.</title>
        <authorList>
            <person name="Mudd A.B."/>
        </authorList>
    </citation>
    <scope>NUCLEOTIDE SEQUENCE</scope>
    <source>
        <strain evidence="2">HN-11 Male</strain>
        <tissue evidence="2">Kidney and liver</tissue>
    </source>
</reference>
<sequence>MATAYNRAEGSEEHTKLSPTSHHGPHLYSDVETLTMSPLSVCCHKGVKSQTPAEQDPKSSIVLGPVLHTGESLHRGLLKFLEYVPGSTRPALWCRVFSLFWSAVCLLERKKKRWNSIFCALLFK</sequence>
<proteinExistence type="predicted"/>
<dbReference type="EMBL" id="WNTK01000010">
    <property type="protein sequence ID" value="KAG9476966.1"/>
    <property type="molecule type" value="Genomic_DNA"/>
</dbReference>
<dbReference type="AlphaFoldDB" id="A0A8J6EYG0"/>
<keyword evidence="3" id="KW-1185">Reference proteome</keyword>
<evidence type="ECO:0000313" key="2">
    <source>
        <dbReference type="EMBL" id="KAG9476966.1"/>
    </source>
</evidence>
<name>A0A8J6EYG0_ELECQ</name>
<evidence type="ECO:0000313" key="3">
    <source>
        <dbReference type="Proteomes" id="UP000770717"/>
    </source>
</evidence>
<accession>A0A8J6EYG0</accession>
<protein>
    <submittedName>
        <fullName evidence="2">Uncharacterized protein</fullName>
    </submittedName>
</protein>
<gene>
    <name evidence="2" type="ORF">GDO78_002381</name>
</gene>
<comment type="caution">
    <text evidence="2">The sequence shown here is derived from an EMBL/GenBank/DDBJ whole genome shotgun (WGS) entry which is preliminary data.</text>
</comment>
<feature type="region of interest" description="Disordered" evidence="1">
    <location>
        <begin position="1"/>
        <end position="28"/>
    </location>
</feature>
<evidence type="ECO:0000256" key="1">
    <source>
        <dbReference type="SAM" id="MobiDB-lite"/>
    </source>
</evidence>
<organism evidence="2 3">
    <name type="scientific">Eleutherodactylus coqui</name>
    <name type="common">Puerto Rican coqui</name>
    <dbReference type="NCBI Taxonomy" id="57060"/>
    <lineage>
        <taxon>Eukaryota</taxon>
        <taxon>Metazoa</taxon>
        <taxon>Chordata</taxon>
        <taxon>Craniata</taxon>
        <taxon>Vertebrata</taxon>
        <taxon>Euteleostomi</taxon>
        <taxon>Amphibia</taxon>
        <taxon>Batrachia</taxon>
        <taxon>Anura</taxon>
        <taxon>Neobatrachia</taxon>
        <taxon>Hyloidea</taxon>
        <taxon>Eleutherodactylidae</taxon>
        <taxon>Eleutherodactylinae</taxon>
        <taxon>Eleutherodactylus</taxon>
        <taxon>Eleutherodactylus</taxon>
    </lineage>
</organism>